<evidence type="ECO:0000256" key="5">
    <source>
        <dbReference type="ARBA" id="ARBA00031888"/>
    </source>
</evidence>
<evidence type="ECO:0000256" key="3">
    <source>
        <dbReference type="ARBA" id="ARBA00023030"/>
    </source>
</evidence>
<evidence type="ECO:0000256" key="2">
    <source>
        <dbReference type="ARBA" id="ARBA00018117"/>
    </source>
</evidence>
<feature type="compositionally biased region" description="Polar residues" evidence="11">
    <location>
        <begin position="271"/>
        <end position="281"/>
    </location>
</feature>
<dbReference type="SMART" id="SM00141">
    <property type="entry name" value="PDGF"/>
    <property type="match status" value="1"/>
</dbReference>
<keyword evidence="15" id="KW-1185">Reference proteome</keyword>
<feature type="compositionally biased region" description="Basic residues" evidence="11">
    <location>
        <begin position="549"/>
        <end position="560"/>
    </location>
</feature>
<keyword evidence="3 10" id="KW-0339">Growth factor</keyword>
<dbReference type="FunFam" id="2.10.90.10:FF:000041">
    <property type="entry name" value="Platelet-derived growth factor beta polypeptide b"/>
    <property type="match status" value="1"/>
</dbReference>
<comment type="caution">
    <text evidence="14">The sequence shown here is derived from an EMBL/GenBank/DDBJ whole genome shotgun (WGS) entry which is preliminary data.</text>
</comment>
<dbReference type="CDD" id="cd00135">
    <property type="entry name" value="PDGF"/>
    <property type="match status" value="1"/>
</dbReference>
<evidence type="ECO:0000313" key="15">
    <source>
        <dbReference type="Proteomes" id="UP000823561"/>
    </source>
</evidence>
<dbReference type="GO" id="GO:0030335">
    <property type="term" value="P:positive regulation of cell migration"/>
    <property type="evidence" value="ECO:0007669"/>
    <property type="project" value="TreeGrafter"/>
</dbReference>
<dbReference type="PANTHER" id="PTHR11633:SF2">
    <property type="entry name" value="PLATELET-DERIVED GROWTH FACTOR SUBUNIT B"/>
    <property type="match status" value="1"/>
</dbReference>
<comment type="similarity">
    <text evidence="1 10">Belongs to the PDGF/VEGF growth factor family.</text>
</comment>
<dbReference type="GO" id="GO:0051781">
    <property type="term" value="P:positive regulation of cell division"/>
    <property type="evidence" value="ECO:0007669"/>
    <property type="project" value="UniProtKB-KW"/>
</dbReference>
<sequence>MSSWVSLLVLLAACVRFGGAEGDPLPAALVELVRTSPVSSIEDLQLLLFSDSVEEDADEQSTDGQHANASYIRLPRSLDAQPAHQAQCKVRTEVTEVTRGMLDRSNANFLLWPPCVEVQRCSGCCNTKSLHCVPVLTHTRYLQVMRIQYINKRPHYDKAVVSVSDHVECPCGMPPSSSAENQEEAQVERAVNHPESPVNHPAQGHKERVGKSHTKEALHGPDQLKQNQLQDLLKGSPWQHDSGPSPKIPLRWDEGRADFLLPDRVHHGKGQQRQGSRNETVSVVDGRGESVRGHHHGDGEGGWGHRGDTFAAVESSTGHPQHRPKTPSDGRPEADLTRGGVETQIHHPIQHRYDLSKMAAAANQKHTPSHRLKLNQSEYDNQNHEAVRTNQTGGQRLGFTEVTNQSGERKDNPTLEANQGREQGPAPTELTNHRPTGNETPEGRLGEEVREPLEEEKRELLLLHRRLDEEKQLLQQQQHTHTQHHRTTIRTDTTAPASTATTTTATTTSTATTTTATTASTATATTATTTTAVAQRPRAPPRPLPPPHPQRRRRKHRNRISKAAMRAMLM</sequence>
<feature type="compositionally biased region" description="Polar residues" evidence="11">
    <location>
        <begin position="429"/>
        <end position="439"/>
    </location>
</feature>
<dbReference type="InterPro" id="IPR023581">
    <property type="entry name" value="PD_growth_factor_CS"/>
</dbReference>
<dbReference type="GO" id="GO:0005161">
    <property type="term" value="F:platelet-derived growth factor receptor binding"/>
    <property type="evidence" value="ECO:0007669"/>
    <property type="project" value="TreeGrafter"/>
</dbReference>
<dbReference type="GO" id="GO:0070374">
    <property type="term" value="P:positive regulation of ERK1 and ERK2 cascade"/>
    <property type="evidence" value="ECO:0007669"/>
    <property type="project" value="TreeGrafter"/>
</dbReference>
<evidence type="ECO:0000256" key="1">
    <source>
        <dbReference type="ARBA" id="ARBA00006686"/>
    </source>
</evidence>
<organism evidence="14 15">
    <name type="scientific">Alosa alosa</name>
    <name type="common">allis shad</name>
    <dbReference type="NCBI Taxonomy" id="278164"/>
    <lineage>
        <taxon>Eukaryota</taxon>
        <taxon>Metazoa</taxon>
        <taxon>Chordata</taxon>
        <taxon>Craniata</taxon>
        <taxon>Vertebrata</taxon>
        <taxon>Euteleostomi</taxon>
        <taxon>Actinopterygii</taxon>
        <taxon>Neopterygii</taxon>
        <taxon>Teleostei</taxon>
        <taxon>Clupei</taxon>
        <taxon>Clupeiformes</taxon>
        <taxon>Clupeoidei</taxon>
        <taxon>Clupeidae</taxon>
        <taxon>Alosa</taxon>
    </lineage>
</organism>
<feature type="region of interest" description="Disordered" evidence="11">
    <location>
        <begin position="266"/>
        <end position="340"/>
    </location>
</feature>
<dbReference type="GO" id="GO:0008284">
    <property type="term" value="P:positive regulation of cell population proliferation"/>
    <property type="evidence" value="ECO:0007669"/>
    <property type="project" value="TreeGrafter"/>
</dbReference>
<evidence type="ECO:0000256" key="9">
    <source>
        <dbReference type="ARBA" id="ARBA00046967"/>
    </source>
</evidence>
<name>A0AAV6FKW3_9TELE</name>
<accession>A0AAV6FKW3</accession>
<evidence type="ECO:0000256" key="7">
    <source>
        <dbReference type="ARBA" id="ARBA00032702"/>
    </source>
</evidence>
<comment type="subunit">
    <text evidence="9">Antiparallel homodimer; disulfide-linked. Antiparallel heterodimer with PDGFA; disulfide-linked. The PDGFB homodimer interacts with PDGFRA and PDGFRB homodimers, and with heterodimers formed by PDGFRA and PDGFRB. The heterodimer composed of PDGFA and PDGFB interacts with PDGFRB homodimers, and with heterodimers formed by PDGFRA and PDGFRB. Interacts with XLKD1. Interacts with LRP1. Interacts with SORL1 (via the N-terminal ectodomain). Interacts with CD82; this interaction inhibits PDGFB-mediated signaling pathway.</text>
</comment>
<dbReference type="GO" id="GO:0008083">
    <property type="term" value="F:growth factor activity"/>
    <property type="evidence" value="ECO:0007669"/>
    <property type="project" value="UniProtKB-KW"/>
</dbReference>
<dbReference type="PANTHER" id="PTHR11633">
    <property type="entry name" value="PLATELET-DERIVED GROWTH FACTOR"/>
    <property type="match status" value="1"/>
</dbReference>
<feature type="signal peptide" evidence="12">
    <location>
        <begin position="1"/>
        <end position="22"/>
    </location>
</feature>
<comment type="function">
    <text evidence="8">Growth factor that plays an essential role in the regulation of embryonic development, cell proliferation, cell migration, survival and chemotaxis. Potent mitogen for cells of mesenchymal origin. Required for normal proliferation and recruitment of pericytes and vascular smooth muscle cells in the central nervous system, skin, lung, heart and placenta. Required for normal blood vessel development, and for normal development of kidney glomeruli. Plays an important role in wound healing. Signaling is modulated by the formation of heterodimers with PDGFA.</text>
</comment>
<protein>
    <recommendedName>
        <fullName evidence="2">Platelet-derived growth factor subunit B</fullName>
    </recommendedName>
    <alternativeName>
        <fullName evidence="5">PDGF-2</fullName>
    </alternativeName>
    <alternativeName>
        <fullName evidence="6">Platelet-derived growth factor B chain</fullName>
    </alternativeName>
    <alternativeName>
        <fullName evidence="7">Platelet-derived growth factor beta polypeptide</fullName>
    </alternativeName>
</protein>
<proteinExistence type="inferred from homology"/>
<keyword evidence="12" id="KW-0732">Signal</keyword>
<feature type="compositionally biased region" description="Pro residues" evidence="11">
    <location>
        <begin position="538"/>
        <end position="548"/>
    </location>
</feature>
<feature type="compositionally biased region" description="Basic and acidic residues" evidence="11">
    <location>
        <begin position="441"/>
        <end position="452"/>
    </location>
</feature>
<feature type="region of interest" description="Disordered" evidence="11">
    <location>
        <begin position="172"/>
        <end position="222"/>
    </location>
</feature>
<evidence type="ECO:0000256" key="11">
    <source>
        <dbReference type="SAM" id="MobiDB-lite"/>
    </source>
</evidence>
<dbReference type="Gene3D" id="2.10.90.10">
    <property type="entry name" value="Cystine-knot cytokines"/>
    <property type="match status" value="1"/>
</dbReference>
<evidence type="ECO:0000256" key="12">
    <source>
        <dbReference type="SAM" id="SignalP"/>
    </source>
</evidence>
<dbReference type="InterPro" id="IPR029034">
    <property type="entry name" value="Cystine-knot_cytokine"/>
</dbReference>
<dbReference type="SUPFAM" id="SSF57501">
    <property type="entry name" value="Cystine-knot cytokines"/>
    <property type="match status" value="1"/>
</dbReference>
<dbReference type="GO" id="GO:0005615">
    <property type="term" value="C:extracellular space"/>
    <property type="evidence" value="ECO:0007669"/>
    <property type="project" value="TreeGrafter"/>
</dbReference>
<feature type="region of interest" description="Disordered" evidence="11">
    <location>
        <begin position="473"/>
        <end position="570"/>
    </location>
</feature>
<reference evidence="14" key="1">
    <citation type="submission" date="2020-10" db="EMBL/GenBank/DDBJ databases">
        <title>Chromosome-scale genome assembly of the Allis shad, Alosa alosa.</title>
        <authorList>
            <person name="Margot Z."/>
            <person name="Christophe K."/>
            <person name="Cabau C."/>
            <person name="Louis A."/>
            <person name="Berthelot C."/>
            <person name="Parey E."/>
            <person name="Roest Crollius H."/>
            <person name="Montfort J."/>
            <person name="Robinson-Rechavi M."/>
            <person name="Bucao C."/>
            <person name="Bouchez O."/>
            <person name="Gislard M."/>
            <person name="Lluch J."/>
            <person name="Milhes M."/>
            <person name="Lampietro C."/>
            <person name="Lopez Roques C."/>
            <person name="Donnadieu C."/>
            <person name="Braasch I."/>
            <person name="Desvignes T."/>
            <person name="Postlethwait J."/>
            <person name="Bobe J."/>
            <person name="Guiguen Y."/>
        </authorList>
    </citation>
    <scope>NUCLEOTIDE SEQUENCE</scope>
    <source>
        <strain evidence="14">M-15738</strain>
        <tissue evidence="14">Blood</tissue>
    </source>
</reference>
<dbReference type="Pfam" id="PF00341">
    <property type="entry name" value="PDGF"/>
    <property type="match status" value="1"/>
</dbReference>
<dbReference type="GO" id="GO:0051897">
    <property type="term" value="P:positive regulation of phosphatidylinositol 3-kinase/protein kinase B signal transduction"/>
    <property type="evidence" value="ECO:0007669"/>
    <property type="project" value="TreeGrafter"/>
</dbReference>
<evidence type="ECO:0000259" key="13">
    <source>
        <dbReference type="PROSITE" id="PS50278"/>
    </source>
</evidence>
<dbReference type="GO" id="GO:0016020">
    <property type="term" value="C:membrane"/>
    <property type="evidence" value="ECO:0007669"/>
    <property type="project" value="InterPro"/>
</dbReference>
<dbReference type="AlphaFoldDB" id="A0AAV6FKW3"/>
<dbReference type="EMBL" id="JADWDJ010000022">
    <property type="protein sequence ID" value="KAG5263109.1"/>
    <property type="molecule type" value="Genomic_DNA"/>
</dbReference>
<dbReference type="Proteomes" id="UP000823561">
    <property type="component" value="Chromosome 22"/>
</dbReference>
<evidence type="ECO:0000313" key="14">
    <source>
        <dbReference type="EMBL" id="KAG5263109.1"/>
    </source>
</evidence>
<dbReference type="PROSITE" id="PS00249">
    <property type="entry name" value="PDGF_1"/>
    <property type="match status" value="1"/>
</dbReference>
<evidence type="ECO:0000256" key="4">
    <source>
        <dbReference type="ARBA" id="ARBA00023246"/>
    </source>
</evidence>
<evidence type="ECO:0000256" key="8">
    <source>
        <dbReference type="ARBA" id="ARBA00046258"/>
    </source>
</evidence>
<evidence type="ECO:0000256" key="6">
    <source>
        <dbReference type="ARBA" id="ARBA00032481"/>
    </source>
</evidence>
<feature type="compositionally biased region" description="Basic and acidic residues" evidence="11">
    <location>
        <begin position="326"/>
        <end position="336"/>
    </location>
</feature>
<feature type="compositionally biased region" description="Basic and acidic residues" evidence="11">
    <location>
        <begin position="286"/>
        <end position="308"/>
    </location>
</feature>
<dbReference type="PROSITE" id="PS50278">
    <property type="entry name" value="PDGF_2"/>
    <property type="match status" value="1"/>
</dbReference>
<dbReference type="InterPro" id="IPR000072">
    <property type="entry name" value="PDGF/VEGF_dom"/>
</dbReference>
<keyword evidence="4" id="KW-0497">Mitogen</keyword>
<feature type="compositionally biased region" description="Basic and acidic residues" evidence="11">
    <location>
        <begin position="204"/>
        <end position="219"/>
    </location>
</feature>
<feature type="compositionally biased region" description="Low complexity" evidence="11">
    <location>
        <begin position="490"/>
        <end position="537"/>
    </location>
</feature>
<feature type="chain" id="PRO_5043742100" description="Platelet-derived growth factor subunit B" evidence="12">
    <location>
        <begin position="23"/>
        <end position="570"/>
    </location>
</feature>
<gene>
    <name evidence="14" type="ORF">AALO_G00282680</name>
</gene>
<feature type="domain" description="Platelet-derived growth factor (PDGF) family profile" evidence="13">
    <location>
        <begin position="73"/>
        <end position="171"/>
    </location>
</feature>
<feature type="region of interest" description="Disordered" evidence="11">
    <location>
        <begin position="387"/>
        <end position="452"/>
    </location>
</feature>
<evidence type="ECO:0000256" key="10">
    <source>
        <dbReference type="RuleBase" id="RU003818"/>
    </source>
</evidence>
<dbReference type="GO" id="GO:0048008">
    <property type="term" value="P:platelet-derived growth factor receptor signaling pathway"/>
    <property type="evidence" value="ECO:0007669"/>
    <property type="project" value="TreeGrafter"/>
</dbReference>